<evidence type="ECO:0000259" key="1">
    <source>
        <dbReference type="Pfam" id="PF02371"/>
    </source>
</evidence>
<dbReference type="PANTHER" id="PTHR33055:SF15">
    <property type="entry name" value="TRANSPOSASE-RELATED"/>
    <property type="match status" value="1"/>
</dbReference>
<dbReference type="InterPro" id="IPR047650">
    <property type="entry name" value="Transpos_IS110"/>
</dbReference>
<reference evidence="2 3" key="1">
    <citation type="submission" date="2016-11" db="EMBL/GenBank/DDBJ databases">
        <authorList>
            <person name="Jaros S."/>
            <person name="Januszkiewicz K."/>
            <person name="Wedrychowicz H."/>
        </authorList>
    </citation>
    <scope>NUCLEOTIDE SEQUENCE [LARGE SCALE GENOMIC DNA]</scope>
    <source>
        <strain evidence="2 3">DSM 8605</strain>
    </source>
</reference>
<dbReference type="Pfam" id="PF02371">
    <property type="entry name" value="Transposase_20"/>
    <property type="match status" value="1"/>
</dbReference>
<dbReference type="PANTHER" id="PTHR33055">
    <property type="entry name" value="TRANSPOSASE FOR INSERTION SEQUENCE ELEMENT IS1111A"/>
    <property type="match status" value="1"/>
</dbReference>
<organism evidence="2 3">
    <name type="scientific">Clostridium grantii DSM 8605</name>
    <dbReference type="NCBI Taxonomy" id="1121316"/>
    <lineage>
        <taxon>Bacteria</taxon>
        <taxon>Bacillati</taxon>
        <taxon>Bacillota</taxon>
        <taxon>Clostridia</taxon>
        <taxon>Eubacteriales</taxon>
        <taxon>Clostridiaceae</taxon>
        <taxon>Clostridium</taxon>
    </lineage>
</organism>
<accession>A0A1M5XAR1</accession>
<dbReference type="GO" id="GO:0004803">
    <property type="term" value="F:transposase activity"/>
    <property type="evidence" value="ECO:0007669"/>
    <property type="project" value="InterPro"/>
</dbReference>
<name>A0A1M5XAR1_9CLOT</name>
<feature type="domain" description="Transposase IS116/IS110/IS902 C-terminal" evidence="1">
    <location>
        <begin position="117"/>
        <end position="199"/>
    </location>
</feature>
<dbReference type="STRING" id="1121316.SAMN02745207_03480"/>
<dbReference type="AlphaFoldDB" id="A0A1M5XAR1"/>
<dbReference type="GO" id="GO:0006313">
    <property type="term" value="P:DNA transposition"/>
    <property type="evidence" value="ECO:0007669"/>
    <property type="project" value="InterPro"/>
</dbReference>
<protein>
    <submittedName>
        <fullName evidence="2">Transposase IS116/IS110/IS902 family protein</fullName>
    </submittedName>
</protein>
<evidence type="ECO:0000313" key="2">
    <source>
        <dbReference type="EMBL" id="SHH96638.1"/>
    </source>
</evidence>
<sequence>MVIKRFFCDTCGYVSINILKKYPSPQTVLSAPKQDIIDILLGSKKGLKWAEKKYSKLIKCAEDATFISLPSSRLSISITTSISLYEAIDTEAATLLSEIKSFINSDEISPYFYKNVSLLMSIPGIGYITAITILAEIGGIDKFITPKQLVAFFGVDPAVNESGNFKGDKVKMSKRGTRLGRRALYAAALASIRSKRNAEATNEVLLKYYKENLKGKKAKVALVAVMHKLIKYLFAVLRNQQEYQLRDPKLHQKMFLENNSRQVA</sequence>
<dbReference type="Proteomes" id="UP000184447">
    <property type="component" value="Unassembled WGS sequence"/>
</dbReference>
<gene>
    <name evidence="2" type="ORF">SAMN02745207_03480</name>
</gene>
<keyword evidence="3" id="KW-1185">Reference proteome</keyword>
<dbReference type="EMBL" id="FQXM01000026">
    <property type="protein sequence ID" value="SHH96638.1"/>
    <property type="molecule type" value="Genomic_DNA"/>
</dbReference>
<proteinExistence type="predicted"/>
<evidence type="ECO:0000313" key="3">
    <source>
        <dbReference type="Proteomes" id="UP000184447"/>
    </source>
</evidence>
<dbReference type="GO" id="GO:0003677">
    <property type="term" value="F:DNA binding"/>
    <property type="evidence" value="ECO:0007669"/>
    <property type="project" value="InterPro"/>
</dbReference>
<dbReference type="InterPro" id="IPR003346">
    <property type="entry name" value="Transposase_20"/>
</dbReference>